<dbReference type="PANTHER" id="PTHR10039">
    <property type="entry name" value="AMELOGENIN"/>
    <property type="match status" value="1"/>
</dbReference>
<keyword evidence="4" id="KW-1185">Reference proteome</keyword>
<evidence type="ECO:0000313" key="3">
    <source>
        <dbReference type="EMBL" id="KAF9444914.1"/>
    </source>
</evidence>
<reference evidence="3" key="1">
    <citation type="submission" date="2020-11" db="EMBL/GenBank/DDBJ databases">
        <authorList>
            <consortium name="DOE Joint Genome Institute"/>
            <person name="Ahrendt S."/>
            <person name="Riley R."/>
            <person name="Andreopoulos W."/>
            <person name="Labutti K."/>
            <person name="Pangilinan J."/>
            <person name="Ruiz-Duenas F.J."/>
            <person name="Barrasa J.M."/>
            <person name="Sanchez-Garcia M."/>
            <person name="Camarero S."/>
            <person name="Miyauchi S."/>
            <person name="Serrano A."/>
            <person name="Linde D."/>
            <person name="Babiker R."/>
            <person name="Drula E."/>
            <person name="Ayuso-Fernandez I."/>
            <person name="Pacheco R."/>
            <person name="Padilla G."/>
            <person name="Ferreira P."/>
            <person name="Barriuso J."/>
            <person name="Kellner H."/>
            <person name="Castanera R."/>
            <person name="Alfaro M."/>
            <person name="Ramirez L."/>
            <person name="Pisabarro A.G."/>
            <person name="Kuo A."/>
            <person name="Tritt A."/>
            <person name="Lipzen A."/>
            <person name="He G."/>
            <person name="Yan M."/>
            <person name="Ng V."/>
            <person name="Cullen D."/>
            <person name="Martin F."/>
            <person name="Rosso M.-N."/>
            <person name="Henrissat B."/>
            <person name="Hibbett D."/>
            <person name="Martinez A.T."/>
            <person name="Grigoriev I.V."/>
        </authorList>
    </citation>
    <scope>NUCLEOTIDE SEQUENCE</scope>
    <source>
        <strain evidence="3">MF-IS2</strain>
    </source>
</reference>
<dbReference type="SUPFAM" id="SSF52540">
    <property type="entry name" value="P-loop containing nucleoside triphosphate hydrolases"/>
    <property type="match status" value="1"/>
</dbReference>
<accession>A0A9P5X757</accession>
<dbReference type="EMBL" id="MU151339">
    <property type="protein sequence ID" value="KAF9444914.1"/>
    <property type="molecule type" value="Genomic_DNA"/>
</dbReference>
<name>A0A9P5X757_9AGAR</name>
<dbReference type="Proteomes" id="UP000807342">
    <property type="component" value="Unassembled WGS sequence"/>
</dbReference>
<dbReference type="AlphaFoldDB" id="A0A9P5X757"/>
<dbReference type="InterPro" id="IPR056884">
    <property type="entry name" value="NPHP3-like_N"/>
</dbReference>
<keyword evidence="1" id="KW-0677">Repeat</keyword>
<evidence type="ECO:0000259" key="2">
    <source>
        <dbReference type="Pfam" id="PF24883"/>
    </source>
</evidence>
<proteinExistence type="predicted"/>
<dbReference type="PANTHER" id="PTHR10039:SF14">
    <property type="entry name" value="NACHT DOMAIN-CONTAINING PROTEIN"/>
    <property type="match status" value="1"/>
</dbReference>
<feature type="domain" description="Nephrocystin 3-like N-terminal" evidence="2">
    <location>
        <begin position="78"/>
        <end position="235"/>
    </location>
</feature>
<gene>
    <name evidence="3" type="ORF">P691DRAFT_806438</name>
</gene>
<dbReference type="InterPro" id="IPR027417">
    <property type="entry name" value="P-loop_NTPase"/>
</dbReference>
<dbReference type="Gene3D" id="3.40.50.300">
    <property type="entry name" value="P-loop containing nucleotide triphosphate hydrolases"/>
    <property type="match status" value="1"/>
</dbReference>
<protein>
    <recommendedName>
        <fullName evidence="2">Nephrocystin 3-like N-terminal domain-containing protein</fullName>
    </recommendedName>
</protein>
<dbReference type="OrthoDB" id="4760524at2759"/>
<evidence type="ECO:0000256" key="1">
    <source>
        <dbReference type="ARBA" id="ARBA00022737"/>
    </source>
</evidence>
<comment type="caution">
    <text evidence="3">The sequence shown here is derived from an EMBL/GenBank/DDBJ whole genome shotgun (WGS) entry which is preliminary data.</text>
</comment>
<evidence type="ECO:0000313" key="4">
    <source>
        <dbReference type="Proteomes" id="UP000807342"/>
    </source>
</evidence>
<sequence length="565" mass="64340">MSHHMRFRIRSEYPKHKLPPGPDVFEGLSIGIRRSWLSNNSVLLALEDLAMPGSEFDSAVRHPPPRCHPNTRKNLRDRITQWAGDTNHDQRMLWIKGSAGTGKSAIAQTIAEQFHASGLLGATLFFSRPNQRDNPDRISYTLAHQLAGKHPRYETTWRPGVNHPAQIRTRLEFEELIVQPFRRQNPSERKAPFLVILDGLDECKMERAQSEFIELIKGHLKDTRSSSLLWMICSRPEPHLERIFREAEAKNLCWVEELRVDDPEAQGDIECYLQDEFHRISKRHPAVIGKEGNWPPKEVFDKIVSASSGLFVFATTVTRFINQPGTDPRSQLRVIVAAIDGSPIPGAVNPLTLLDNLYLDILGRLNIDTLPMTLELLGICAISPPLPVLHFTQLLELDLNTVRTTLRSLHSVIDVPYSHKLIEEPLHFYHASFTDFLANPDRSGQFALRDLNSYRYRIAEACLCVLASVPVSYAAGLTWDSSDFEAANPSSLSVSYQIFTFAVAHIWAICTTIHNPEMNLKFVRNRVAGFDYRILRLVSDMVPVQPFVTFLRWLYSLVRFLEKVI</sequence>
<organism evidence="3 4">
    <name type="scientific">Macrolepiota fuliginosa MF-IS2</name>
    <dbReference type="NCBI Taxonomy" id="1400762"/>
    <lineage>
        <taxon>Eukaryota</taxon>
        <taxon>Fungi</taxon>
        <taxon>Dikarya</taxon>
        <taxon>Basidiomycota</taxon>
        <taxon>Agaricomycotina</taxon>
        <taxon>Agaricomycetes</taxon>
        <taxon>Agaricomycetidae</taxon>
        <taxon>Agaricales</taxon>
        <taxon>Agaricineae</taxon>
        <taxon>Agaricaceae</taxon>
        <taxon>Macrolepiota</taxon>
    </lineage>
</organism>
<dbReference type="Pfam" id="PF24883">
    <property type="entry name" value="NPHP3_N"/>
    <property type="match status" value="1"/>
</dbReference>